<dbReference type="EMBL" id="RYZR01000003">
    <property type="protein sequence ID" value="RUL65961.1"/>
    <property type="molecule type" value="Genomic_DNA"/>
</dbReference>
<dbReference type="PANTHER" id="PTHR31462:SF5">
    <property type="entry name" value="ENDOSOMAL_LYSOSOMAL PROTON CHANNEL TMEM175"/>
    <property type="match status" value="1"/>
</dbReference>
<name>A0A432LVC7_9GAMM</name>
<dbReference type="InterPro" id="IPR010617">
    <property type="entry name" value="TMEM175-like"/>
</dbReference>
<keyword evidence="4" id="KW-0633">Potassium transport</keyword>
<dbReference type="GO" id="GO:0015252">
    <property type="term" value="F:proton channel activity"/>
    <property type="evidence" value="ECO:0007669"/>
    <property type="project" value="InterPro"/>
</dbReference>
<feature type="transmembrane region" description="Helical" evidence="13">
    <location>
        <begin position="149"/>
        <end position="181"/>
    </location>
</feature>
<dbReference type="Pfam" id="PF06736">
    <property type="entry name" value="TMEM175"/>
    <property type="match status" value="1"/>
</dbReference>
<keyword evidence="8 13" id="KW-1133">Transmembrane helix</keyword>
<keyword evidence="5 13" id="KW-0812">Transmembrane</keyword>
<evidence type="ECO:0000256" key="3">
    <source>
        <dbReference type="ARBA" id="ARBA00022448"/>
    </source>
</evidence>
<evidence type="ECO:0000256" key="12">
    <source>
        <dbReference type="ARBA" id="ARBA00034430"/>
    </source>
</evidence>
<accession>A0A432LVC7</accession>
<reference evidence="14 15" key="1">
    <citation type="submission" date="2018-12" db="EMBL/GenBank/DDBJ databases">
        <title>Dyella dinghuensis sp. nov. DHOA06 and Dyella choica sp. nov. 4M-K27, isolated from forest soil.</title>
        <authorList>
            <person name="Qiu L.-H."/>
            <person name="Gao Z.-H."/>
        </authorList>
    </citation>
    <scope>NUCLEOTIDE SEQUENCE [LARGE SCALE GENOMIC DNA]</scope>
    <source>
        <strain evidence="14 15">DHOA06</strain>
    </source>
</reference>
<keyword evidence="6" id="KW-0631">Potassium channel</keyword>
<keyword evidence="10 13" id="KW-0472">Membrane</keyword>
<evidence type="ECO:0000256" key="13">
    <source>
        <dbReference type="SAM" id="Phobius"/>
    </source>
</evidence>
<evidence type="ECO:0000256" key="2">
    <source>
        <dbReference type="ARBA" id="ARBA00006920"/>
    </source>
</evidence>
<dbReference type="Proteomes" id="UP000267077">
    <property type="component" value="Unassembled WGS sequence"/>
</dbReference>
<evidence type="ECO:0000313" key="15">
    <source>
        <dbReference type="Proteomes" id="UP000267077"/>
    </source>
</evidence>
<feature type="transmembrane region" description="Helical" evidence="13">
    <location>
        <begin position="75"/>
        <end position="94"/>
    </location>
</feature>
<keyword evidence="11" id="KW-0407">Ion channel</keyword>
<feature type="transmembrane region" description="Helical" evidence="13">
    <location>
        <begin position="35"/>
        <end position="55"/>
    </location>
</feature>
<dbReference type="GO" id="GO:0005267">
    <property type="term" value="F:potassium channel activity"/>
    <property type="evidence" value="ECO:0007669"/>
    <property type="project" value="UniProtKB-KW"/>
</dbReference>
<evidence type="ECO:0000256" key="6">
    <source>
        <dbReference type="ARBA" id="ARBA00022826"/>
    </source>
</evidence>
<evidence type="ECO:0000256" key="9">
    <source>
        <dbReference type="ARBA" id="ARBA00023065"/>
    </source>
</evidence>
<evidence type="ECO:0000256" key="10">
    <source>
        <dbReference type="ARBA" id="ARBA00023136"/>
    </source>
</evidence>
<feature type="transmembrane region" description="Helical" evidence="13">
    <location>
        <begin position="6"/>
        <end position="23"/>
    </location>
</feature>
<organism evidence="14 15">
    <name type="scientific">Dyella dinghuensis</name>
    <dbReference type="NCBI Taxonomy" id="1920169"/>
    <lineage>
        <taxon>Bacteria</taxon>
        <taxon>Pseudomonadati</taxon>
        <taxon>Pseudomonadota</taxon>
        <taxon>Gammaproteobacteria</taxon>
        <taxon>Lysobacterales</taxon>
        <taxon>Rhodanobacteraceae</taxon>
        <taxon>Dyella</taxon>
    </lineage>
</organism>
<comment type="caution">
    <text evidence="14">The sequence shown here is derived from an EMBL/GenBank/DDBJ whole genome shotgun (WGS) entry which is preliminary data.</text>
</comment>
<keyword evidence="7" id="KW-0630">Potassium</keyword>
<keyword evidence="3" id="KW-0813">Transport</keyword>
<keyword evidence="15" id="KW-1185">Reference proteome</keyword>
<proteinExistence type="inferred from homology"/>
<dbReference type="OrthoDB" id="7626281at2"/>
<feature type="transmembrane region" description="Helical" evidence="13">
    <location>
        <begin position="106"/>
        <end position="129"/>
    </location>
</feature>
<evidence type="ECO:0000256" key="4">
    <source>
        <dbReference type="ARBA" id="ARBA00022538"/>
    </source>
</evidence>
<protein>
    <submittedName>
        <fullName evidence="14">DUF1211 domain-containing protein</fullName>
    </submittedName>
</protein>
<evidence type="ECO:0000256" key="5">
    <source>
        <dbReference type="ARBA" id="ARBA00022692"/>
    </source>
</evidence>
<dbReference type="GO" id="GO:0016020">
    <property type="term" value="C:membrane"/>
    <property type="evidence" value="ECO:0007669"/>
    <property type="project" value="UniProtKB-SubCell"/>
</dbReference>
<keyword evidence="9" id="KW-0406">Ion transport</keyword>
<gene>
    <name evidence="14" type="ORF">EKH79_04480</name>
</gene>
<evidence type="ECO:0000256" key="7">
    <source>
        <dbReference type="ARBA" id="ARBA00022958"/>
    </source>
</evidence>
<dbReference type="AlphaFoldDB" id="A0A432LVC7"/>
<evidence type="ECO:0000256" key="8">
    <source>
        <dbReference type="ARBA" id="ARBA00022989"/>
    </source>
</evidence>
<dbReference type="RefSeq" id="WP_126672590.1">
    <property type="nucleotide sequence ID" value="NZ_RYZR01000003.1"/>
</dbReference>
<comment type="similarity">
    <text evidence="2">Belongs to the TMEM175 family.</text>
</comment>
<dbReference type="PANTHER" id="PTHR31462">
    <property type="entry name" value="ENDOSOMAL/LYSOSOMAL POTASSIUM CHANNEL TMEM175"/>
    <property type="match status" value="1"/>
</dbReference>
<evidence type="ECO:0000256" key="11">
    <source>
        <dbReference type="ARBA" id="ARBA00023303"/>
    </source>
</evidence>
<sequence>MEKGRLEAFSDGVLAIIITIMVLELKVPHGDSWDVLFPQWPVFLSYVLSFIYVGIYWNNHHHLLQAAEKVSGGVLWMNLHLLFWLSLMPVATGWMGENHFARLPVALYGVVLLMCAVAWVPLQYCLIAANGGRESLLAQAIGRDWKGKVAVTMYLIGIVLAFVAPWVSCLLYATVAAIWFIPDRRIESRIKQ</sequence>
<comment type="subcellular location">
    <subcellularLocation>
        <location evidence="1">Membrane</location>
        <topology evidence="1">Multi-pass membrane protein</topology>
    </subcellularLocation>
</comment>
<comment type="catalytic activity">
    <reaction evidence="12">
        <text>K(+)(in) = K(+)(out)</text>
        <dbReference type="Rhea" id="RHEA:29463"/>
        <dbReference type="ChEBI" id="CHEBI:29103"/>
    </reaction>
</comment>
<evidence type="ECO:0000256" key="1">
    <source>
        <dbReference type="ARBA" id="ARBA00004141"/>
    </source>
</evidence>
<evidence type="ECO:0000313" key="14">
    <source>
        <dbReference type="EMBL" id="RUL65961.1"/>
    </source>
</evidence>